<dbReference type="EMBL" id="JBBMEI010000060">
    <property type="protein sequence ID" value="MEQ2359603.1"/>
    <property type="molecule type" value="Genomic_DNA"/>
</dbReference>
<dbReference type="Pfam" id="PF12784">
    <property type="entry name" value="PDDEXK_2"/>
    <property type="match status" value="1"/>
</dbReference>
<protein>
    <submittedName>
        <fullName evidence="1">PD-(D/E)XK nuclease family transposase</fullName>
    </submittedName>
</protein>
<reference evidence="1 2" key="1">
    <citation type="submission" date="2024-03" db="EMBL/GenBank/DDBJ databases">
        <title>Human intestinal bacterial collection.</title>
        <authorList>
            <person name="Pauvert C."/>
            <person name="Hitch T.C.A."/>
            <person name="Clavel T."/>
        </authorList>
    </citation>
    <scope>NUCLEOTIDE SEQUENCE [LARGE SCALE GENOMIC DNA]</scope>
    <source>
        <strain evidence="1 2">CLA-AA-H95</strain>
    </source>
</reference>
<accession>A0ABV1AN23</accession>
<comment type="caution">
    <text evidence="1">The sequence shown here is derived from an EMBL/GenBank/DDBJ whole genome shotgun (WGS) entry which is preliminary data.</text>
</comment>
<proteinExistence type="predicted"/>
<evidence type="ECO:0000313" key="1">
    <source>
        <dbReference type="EMBL" id="MEQ2359603.1"/>
    </source>
</evidence>
<sequence>MQTKLQQYFPVLRSREEILREIDATVKLTEKFYSWREAQRQEFLDFCAGVRGIKMLYDSFFKEIMNPETVPERLEEFLSILLNRKVKIVDVLLGDSTRLADEQSLLIMDILVRFEDGTYCNVEVQKIGYAFPGERCACYSSDLLLRQYKKAR</sequence>
<dbReference type="RefSeq" id="WP_349078352.1">
    <property type="nucleotide sequence ID" value="NZ_JBBMEI010000060.1"/>
</dbReference>
<dbReference type="Proteomes" id="UP001446032">
    <property type="component" value="Unassembled WGS sequence"/>
</dbReference>
<keyword evidence="2" id="KW-1185">Reference proteome</keyword>
<name>A0ABV1AN23_9FIRM</name>
<organism evidence="1 2">
    <name type="scientific">Blautia intestinihominis</name>
    <dbReference type="NCBI Taxonomy" id="3133152"/>
    <lineage>
        <taxon>Bacteria</taxon>
        <taxon>Bacillati</taxon>
        <taxon>Bacillota</taxon>
        <taxon>Clostridia</taxon>
        <taxon>Lachnospirales</taxon>
        <taxon>Lachnospiraceae</taxon>
        <taxon>Blautia</taxon>
    </lineage>
</organism>
<evidence type="ECO:0000313" key="2">
    <source>
        <dbReference type="Proteomes" id="UP001446032"/>
    </source>
</evidence>
<gene>
    <name evidence="1" type="ORF">WMO75_14980</name>
</gene>